<evidence type="ECO:0000256" key="5">
    <source>
        <dbReference type="ARBA" id="ARBA00022692"/>
    </source>
</evidence>
<feature type="transmembrane region" description="Helical" evidence="8">
    <location>
        <begin position="48"/>
        <end position="68"/>
    </location>
</feature>
<dbReference type="Pfam" id="PF01925">
    <property type="entry name" value="TauE"/>
    <property type="match status" value="1"/>
</dbReference>
<evidence type="ECO:0000256" key="8">
    <source>
        <dbReference type="RuleBase" id="RU363041"/>
    </source>
</evidence>
<sequence length="262" mass="26996">MEGIEPGILVLLALAGLAAGFVDAVVGGGGLIQLPALLLGLPGASPVQLLATNKLGSICGTTVSSITYFRRVRPDLRTAFPLAGAAFIGSLGGASVAFWFSKEMFNPIILAVLLVVGGYTLARPTMGQLQRLRFGRVGKRHLAVAVVIGLLVGSYDGALGPGTGSFFVFALVSALGYGFLEASAKAKIANLATNLAALVVFVPAGAVLWEVGLVMGACNIVGGYLGARVAVARGSRFVRLFFVLVVSAFVLVIGWETLQQFS</sequence>
<proteinExistence type="inferred from homology"/>
<dbReference type="PANTHER" id="PTHR30269:SF0">
    <property type="entry name" value="MEMBRANE TRANSPORTER PROTEIN YFCA-RELATED"/>
    <property type="match status" value="1"/>
</dbReference>
<evidence type="ECO:0000256" key="3">
    <source>
        <dbReference type="ARBA" id="ARBA00022448"/>
    </source>
</evidence>
<feature type="transmembrane region" description="Helical" evidence="8">
    <location>
        <begin position="80"/>
        <end position="99"/>
    </location>
</feature>
<evidence type="ECO:0000256" key="6">
    <source>
        <dbReference type="ARBA" id="ARBA00022989"/>
    </source>
</evidence>
<organism evidence="9 10">
    <name type="scientific">Ornithinimicrobium pratense</name>
    <dbReference type="NCBI Taxonomy" id="2593973"/>
    <lineage>
        <taxon>Bacteria</taxon>
        <taxon>Bacillati</taxon>
        <taxon>Actinomycetota</taxon>
        <taxon>Actinomycetes</taxon>
        <taxon>Micrococcales</taxon>
        <taxon>Ornithinimicrobiaceae</taxon>
        <taxon>Ornithinimicrobium</taxon>
    </lineage>
</organism>
<accession>A0A5J6V779</accession>
<feature type="transmembrane region" description="Helical" evidence="8">
    <location>
        <begin position="142"/>
        <end position="160"/>
    </location>
</feature>
<dbReference type="GO" id="GO:0005886">
    <property type="term" value="C:plasma membrane"/>
    <property type="evidence" value="ECO:0007669"/>
    <property type="project" value="UniProtKB-SubCell"/>
</dbReference>
<reference evidence="9 10" key="1">
    <citation type="submission" date="2019-09" db="EMBL/GenBank/DDBJ databases">
        <title>Serinicoccus pratensis sp. nov., isolated from meadow soil.</title>
        <authorList>
            <person name="Zhang W."/>
        </authorList>
    </citation>
    <scope>NUCLEOTIDE SEQUENCE [LARGE SCALE GENOMIC DNA]</scope>
    <source>
        <strain evidence="9 10">W204</strain>
    </source>
</reference>
<dbReference type="InterPro" id="IPR002781">
    <property type="entry name" value="TM_pro_TauE-like"/>
</dbReference>
<dbReference type="AlphaFoldDB" id="A0A5J6V779"/>
<evidence type="ECO:0000313" key="9">
    <source>
        <dbReference type="EMBL" id="QFG68933.1"/>
    </source>
</evidence>
<dbReference type="OrthoDB" id="554695at2"/>
<dbReference type="Proteomes" id="UP000326546">
    <property type="component" value="Chromosome"/>
</dbReference>
<evidence type="ECO:0000313" key="10">
    <source>
        <dbReference type="Proteomes" id="UP000326546"/>
    </source>
</evidence>
<dbReference type="RefSeq" id="WP_158061319.1">
    <property type="nucleotide sequence ID" value="NZ_CP044427.1"/>
</dbReference>
<name>A0A5J6V779_9MICO</name>
<protein>
    <recommendedName>
        <fullName evidence="8">Probable membrane transporter protein</fullName>
    </recommendedName>
</protein>
<feature type="transmembrane region" description="Helical" evidence="8">
    <location>
        <begin position="195"/>
        <end position="225"/>
    </location>
</feature>
<keyword evidence="7 8" id="KW-0472">Membrane</keyword>
<comment type="subcellular location">
    <subcellularLocation>
        <location evidence="1 8">Cell membrane</location>
        <topology evidence="1 8">Multi-pass membrane protein</topology>
    </subcellularLocation>
</comment>
<keyword evidence="3" id="KW-0813">Transport</keyword>
<keyword evidence="5 8" id="KW-0812">Transmembrane</keyword>
<gene>
    <name evidence="9" type="ORF">FY030_09655</name>
</gene>
<keyword evidence="10" id="KW-1185">Reference proteome</keyword>
<evidence type="ECO:0000256" key="1">
    <source>
        <dbReference type="ARBA" id="ARBA00004651"/>
    </source>
</evidence>
<feature type="transmembrane region" description="Helical" evidence="8">
    <location>
        <begin position="237"/>
        <end position="258"/>
    </location>
</feature>
<comment type="similarity">
    <text evidence="2 8">Belongs to the 4-toluene sulfonate uptake permease (TSUP) (TC 2.A.102) family.</text>
</comment>
<keyword evidence="6 8" id="KW-1133">Transmembrane helix</keyword>
<dbReference type="KEGG" id="serw:FY030_09655"/>
<dbReference type="PANTHER" id="PTHR30269">
    <property type="entry name" value="TRANSMEMBRANE PROTEIN YFCA"/>
    <property type="match status" value="1"/>
</dbReference>
<evidence type="ECO:0000256" key="2">
    <source>
        <dbReference type="ARBA" id="ARBA00009142"/>
    </source>
</evidence>
<feature type="transmembrane region" description="Helical" evidence="8">
    <location>
        <begin position="105"/>
        <end position="122"/>
    </location>
</feature>
<evidence type="ECO:0000256" key="7">
    <source>
        <dbReference type="ARBA" id="ARBA00023136"/>
    </source>
</evidence>
<dbReference type="EMBL" id="CP044427">
    <property type="protein sequence ID" value="QFG68933.1"/>
    <property type="molecule type" value="Genomic_DNA"/>
</dbReference>
<feature type="transmembrane region" description="Helical" evidence="8">
    <location>
        <begin position="166"/>
        <end position="183"/>
    </location>
</feature>
<evidence type="ECO:0000256" key="4">
    <source>
        <dbReference type="ARBA" id="ARBA00022475"/>
    </source>
</evidence>
<dbReference type="InterPro" id="IPR052017">
    <property type="entry name" value="TSUP"/>
</dbReference>
<keyword evidence="4 8" id="KW-1003">Cell membrane</keyword>